<proteinExistence type="predicted"/>
<sequence length="291" mass="32315">MLTQPRFPRFYQRLAQEIGRTDVTCSKCLTHHLATLGILMPEAFTFRVGTHACTWAKAKMDAFAQNRPVRRLPWANLESLLAGCSHDPQHLTHLPPHVRMQPAYLMEVSIVSSGVRTAVIADGQHRATLALREGRDLPVIHLPASLEPRCRTDDRDAQQIADALQGCGLFTYELQVIYALSRTGSGVCLGRFVQSADFAREAFFQPARNASVLHDQVRMLVPSPGASILMPDDLPRYVLLSRAARFDCTMAVAGQIRPVTPIIHGHYDLAALKVLDLSDSSRYLTPKEPTL</sequence>
<evidence type="ECO:0000313" key="2">
    <source>
        <dbReference type="Proteomes" id="UP000280307"/>
    </source>
</evidence>
<accession>A0A426U696</accession>
<dbReference type="AlphaFoldDB" id="A0A426U696"/>
<evidence type="ECO:0000313" key="1">
    <source>
        <dbReference type="EMBL" id="RRR75482.1"/>
    </source>
</evidence>
<organism evidence="1 2">
    <name type="scientific">Candidatus Viridilinea halotolerans</name>
    <dbReference type="NCBI Taxonomy" id="2491704"/>
    <lineage>
        <taxon>Bacteria</taxon>
        <taxon>Bacillati</taxon>
        <taxon>Chloroflexota</taxon>
        <taxon>Chloroflexia</taxon>
        <taxon>Chloroflexales</taxon>
        <taxon>Chloroflexineae</taxon>
        <taxon>Oscillochloridaceae</taxon>
        <taxon>Candidatus Viridilinea</taxon>
    </lineage>
</organism>
<dbReference type="Proteomes" id="UP000280307">
    <property type="component" value="Unassembled WGS sequence"/>
</dbReference>
<dbReference type="EMBL" id="RSAS01000186">
    <property type="protein sequence ID" value="RRR75482.1"/>
    <property type="molecule type" value="Genomic_DNA"/>
</dbReference>
<gene>
    <name evidence="1" type="ORF">EI684_04565</name>
</gene>
<protein>
    <submittedName>
        <fullName evidence="1">Uncharacterized protein</fullName>
    </submittedName>
</protein>
<name>A0A426U696_9CHLR</name>
<reference evidence="1 2" key="1">
    <citation type="submission" date="2018-12" db="EMBL/GenBank/DDBJ databases">
        <title>Genome Sequence of Candidatus Viridilinea halotolerans isolated from saline sulfide-rich spring.</title>
        <authorList>
            <person name="Grouzdev D.S."/>
            <person name="Burganskaya E.I."/>
            <person name="Krutkina M.S."/>
            <person name="Sukhacheva M.V."/>
            <person name="Gorlenko V.M."/>
        </authorList>
    </citation>
    <scope>NUCLEOTIDE SEQUENCE [LARGE SCALE GENOMIC DNA]</scope>
    <source>
        <strain evidence="1">Chok-6</strain>
    </source>
</reference>
<comment type="caution">
    <text evidence="1">The sequence shown here is derived from an EMBL/GenBank/DDBJ whole genome shotgun (WGS) entry which is preliminary data.</text>
</comment>